<sequence>MTRQRPWILFLMAHLMPTQLTAAPQRQGMMRCNPHPHCRAFNGRQRLNYRRNTCHIGHCGKRSGASTSDSSVSSSTAALLSFVLRDDTKNVIKYPSRFDGVNLQHRPFSYHYRRHRNHQSSSSLCMKVRVGLVGLPNVGKSTLFNVLAQRSLAKAENFPFCTVDPNTAPLPIPDVYLPKLGKIANSQRTVPATIDWIDVAGLVKNAHKGEGLGNRFLATVRECDAICHVVRMFDENTSSSNNVVHVNGKVDPVQDAEIVNLELLLADLAHVQRRLDKSSCIDEERSVLDKVLHSLSTGIPARSIGLTSTEMKCIKSMGLLTLKPVLYAFNVDEIDFLMGRKDINNDASKIFQSIQYTDLSRDSMAVVSAKLEADLYEINDEDTQQQQYKRMEYLSSLGMDLDEGLLDEEHRDDEKDETANIDNMLSHRILPSIIQKMLNLAIAYTGPGVPPERSRTTRAHLFSNNDDGIGLTASGLAGKIHGDIQRGFIRSEVSSASELLLYENYNAAKDAGCVRTEGRDYVLESNEVVLVKWK</sequence>
<dbReference type="Pfam" id="PF01926">
    <property type="entry name" value="MMR_HSR1"/>
    <property type="match status" value="1"/>
</dbReference>
<dbReference type="InterPro" id="IPR004396">
    <property type="entry name" value="ATPase_YchF/OLA1"/>
</dbReference>
<dbReference type="InterPro" id="IPR023192">
    <property type="entry name" value="TGS-like_dom_sf"/>
</dbReference>
<dbReference type="CDD" id="cd01900">
    <property type="entry name" value="YchF"/>
    <property type="match status" value="1"/>
</dbReference>
<dbReference type="GO" id="GO:0005524">
    <property type="term" value="F:ATP binding"/>
    <property type="evidence" value="ECO:0007669"/>
    <property type="project" value="UniProtKB-KW"/>
</dbReference>
<dbReference type="InterPro" id="IPR012675">
    <property type="entry name" value="Beta-grasp_dom_sf"/>
</dbReference>
<reference evidence="6" key="1">
    <citation type="submission" date="2021-01" db="EMBL/GenBank/DDBJ databases">
        <authorList>
            <person name="Corre E."/>
            <person name="Pelletier E."/>
            <person name="Niang G."/>
            <person name="Scheremetjew M."/>
            <person name="Finn R."/>
            <person name="Kale V."/>
            <person name="Holt S."/>
            <person name="Cochrane G."/>
            <person name="Meng A."/>
            <person name="Brown T."/>
            <person name="Cohen L."/>
        </authorList>
    </citation>
    <scope>NUCLEOTIDE SEQUENCE</scope>
    <source>
        <strain evidence="6">GSO104</strain>
    </source>
</reference>
<keyword evidence="4" id="KW-0732">Signal</keyword>
<dbReference type="Gene3D" id="3.10.20.30">
    <property type="match status" value="1"/>
</dbReference>
<dbReference type="PRINTS" id="PR00326">
    <property type="entry name" value="GTP1OBG"/>
</dbReference>
<dbReference type="NCBIfam" id="TIGR00092">
    <property type="entry name" value="redox-regulated ATPase YchF"/>
    <property type="match status" value="1"/>
</dbReference>
<dbReference type="InterPro" id="IPR041706">
    <property type="entry name" value="YchF_N"/>
</dbReference>
<protein>
    <recommendedName>
        <fullName evidence="5">OBG-type G domain-containing protein</fullName>
    </recommendedName>
</protein>
<feature type="chain" id="PRO_5030675727" description="OBG-type G domain-containing protein" evidence="4">
    <location>
        <begin position="23"/>
        <end position="534"/>
    </location>
</feature>
<evidence type="ECO:0000256" key="2">
    <source>
        <dbReference type="ARBA" id="ARBA00022741"/>
    </source>
</evidence>
<organism evidence="6">
    <name type="scientific">Ditylum brightwellii</name>
    <dbReference type="NCBI Taxonomy" id="49249"/>
    <lineage>
        <taxon>Eukaryota</taxon>
        <taxon>Sar</taxon>
        <taxon>Stramenopiles</taxon>
        <taxon>Ochrophyta</taxon>
        <taxon>Bacillariophyta</taxon>
        <taxon>Mediophyceae</taxon>
        <taxon>Lithodesmiophycidae</taxon>
        <taxon>Lithodesmiales</taxon>
        <taxon>Lithodesmiaceae</taxon>
        <taxon>Ditylum</taxon>
    </lineage>
</organism>
<dbReference type="InterPro" id="IPR027417">
    <property type="entry name" value="P-loop_NTPase"/>
</dbReference>
<dbReference type="GO" id="GO:0005525">
    <property type="term" value="F:GTP binding"/>
    <property type="evidence" value="ECO:0007669"/>
    <property type="project" value="InterPro"/>
</dbReference>
<feature type="signal peptide" evidence="4">
    <location>
        <begin position="1"/>
        <end position="22"/>
    </location>
</feature>
<dbReference type="PANTHER" id="PTHR23305:SF18">
    <property type="entry name" value="OBG-TYPE G DOMAIN-CONTAINING PROTEIN"/>
    <property type="match status" value="1"/>
</dbReference>
<dbReference type="PROSITE" id="PS51710">
    <property type="entry name" value="G_OBG"/>
    <property type="match status" value="1"/>
</dbReference>
<accession>A0A7S4T439</accession>
<dbReference type="InterPro" id="IPR012676">
    <property type="entry name" value="TGS-like"/>
</dbReference>
<dbReference type="Gene3D" id="3.40.50.300">
    <property type="entry name" value="P-loop containing nucleotide triphosphate hydrolases"/>
    <property type="match status" value="1"/>
</dbReference>
<proteinExistence type="predicted"/>
<dbReference type="InterPro" id="IPR031167">
    <property type="entry name" value="G_OBG"/>
</dbReference>
<evidence type="ECO:0000313" key="6">
    <source>
        <dbReference type="EMBL" id="CAE4664706.1"/>
    </source>
</evidence>
<feature type="domain" description="OBG-type G" evidence="5">
    <location>
        <begin position="128"/>
        <end position="376"/>
    </location>
</feature>
<evidence type="ECO:0000259" key="5">
    <source>
        <dbReference type="PROSITE" id="PS51710"/>
    </source>
</evidence>
<dbReference type="PANTHER" id="PTHR23305">
    <property type="entry name" value="OBG GTPASE FAMILY"/>
    <property type="match status" value="1"/>
</dbReference>
<dbReference type="Pfam" id="PF06071">
    <property type="entry name" value="YchF-GTPase_C"/>
    <property type="match status" value="1"/>
</dbReference>
<evidence type="ECO:0000256" key="3">
    <source>
        <dbReference type="ARBA" id="ARBA00022840"/>
    </source>
</evidence>
<dbReference type="SUPFAM" id="SSF81271">
    <property type="entry name" value="TGS-like"/>
    <property type="match status" value="1"/>
</dbReference>
<evidence type="ECO:0000256" key="1">
    <source>
        <dbReference type="ARBA" id="ARBA00022723"/>
    </source>
</evidence>
<dbReference type="GO" id="GO:0005737">
    <property type="term" value="C:cytoplasm"/>
    <property type="evidence" value="ECO:0007669"/>
    <property type="project" value="TreeGrafter"/>
</dbReference>
<dbReference type="GO" id="GO:0046872">
    <property type="term" value="F:metal ion binding"/>
    <property type="evidence" value="ECO:0007669"/>
    <property type="project" value="UniProtKB-KW"/>
</dbReference>
<keyword evidence="2" id="KW-0547">Nucleotide-binding</keyword>
<keyword evidence="3" id="KW-0067">ATP-binding</keyword>
<keyword evidence="1" id="KW-0479">Metal-binding</keyword>
<dbReference type="AlphaFoldDB" id="A0A7S4T439"/>
<dbReference type="EMBL" id="HBNS01059035">
    <property type="protein sequence ID" value="CAE4664706.1"/>
    <property type="molecule type" value="Transcribed_RNA"/>
</dbReference>
<dbReference type="SUPFAM" id="SSF52540">
    <property type="entry name" value="P-loop containing nucleoside triphosphate hydrolases"/>
    <property type="match status" value="1"/>
</dbReference>
<name>A0A7S4T439_9STRA</name>
<evidence type="ECO:0000256" key="4">
    <source>
        <dbReference type="SAM" id="SignalP"/>
    </source>
</evidence>
<gene>
    <name evidence="6" type="ORF">DBRI00130_LOCUS42445</name>
</gene>
<dbReference type="InterPro" id="IPR013029">
    <property type="entry name" value="YchF_C"/>
</dbReference>
<dbReference type="InterPro" id="IPR006073">
    <property type="entry name" value="GTP-bd"/>
</dbReference>
<dbReference type="GO" id="GO:0016887">
    <property type="term" value="F:ATP hydrolysis activity"/>
    <property type="evidence" value="ECO:0007669"/>
    <property type="project" value="InterPro"/>
</dbReference>
<dbReference type="Gene3D" id="1.10.150.300">
    <property type="entry name" value="TGS-like domain"/>
    <property type="match status" value="1"/>
</dbReference>